<gene>
    <name evidence="1" type="ORF">LIER_23240</name>
</gene>
<dbReference type="InterPro" id="IPR012337">
    <property type="entry name" value="RNaseH-like_sf"/>
</dbReference>
<accession>A0AAV3QY22</accession>
<evidence type="ECO:0000313" key="1">
    <source>
        <dbReference type="EMBL" id="GAA0168549.1"/>
    </source>
</evidence>
<dbReference type="Proteomes" id="UP001454036">
    <property type="component" value="Unassembled WGS sequence"/>
</dbReference>
<name>A0AAV3QY22_LITER</name>
<dbReference type="EMBL" id="BAABME010006506">
    <property type="protein sequence ID" value="GAA0168549.1"/>
    <property type="molecule type" value="Genomic_DNA"/>
</dbReference>
<proteinExistence type="predicted"/>
<dbReference type="SUPFAM" id="SSF53098">
    <property type="entry name" value="Ribonuclease H-like"/>
    <property type="match status" value="1"/>
</dbReference>
<protein>
    <recommendedName>
        <fullName evidence="3">Integrase catalytic domain-containing protein</fullName>
    </recommendedName>
</protein>
<dbReference type="GO" id="GO:0003676">
    <property type="term" value="F:nucleic acid binding"/>
    <property type="evidence" value="ECO:0007669"/>
    <property type="project" value="InterPro"/>
</dbReference>
<dbReference type="AlphaFoldDB" id="A0AAV3QY22"/>
<dbReference type="InterPro" id="IPR036397">
    <property type="entry name" value="RNaseH_sf"/>
</dbReference>
<dbReference type="PANTHER" id="PTHR48475:SF2">
    <property type="entry name" value="RIBONUCLEASE H"/>
    <property type="match status" value="1"/>
</dbReference>
<keyword evidence="2" id="KW-1185">Reference proteome</keyword>
<sequence>MGRCEAVYPTGPRVGIPVLKTQFIAGKIEDLCLELDIEHRTASVSYPQANGQVEVMNRVIFKGIMKRLQEEGGCWDQELPTVLWWRFTWKVSYYDELANEQGLWLNLDLLEEKRAAAVDKMVRYKDKRVVGPDMYELETLEGRQVPRSWNICHLKKYLV</sequence>
<evidence type="ECO:0000313" key="2">
    <source>
        <dbReference type="Proteomes" id="UP001454036"/>
    </source>
</evidence>
<reference evidence="1 2" key="1">
    <citation type="submission" date="2024-01" db="EMBL/GenBank/DDBJ databases">
        <title>The complete chloroplast genome sequence of Lithospermum erythrorhizon: insights into the phylogenetic relationship among Boraginaceae species and the maternal lineages of purple gromwells.</title>
        <authorList>
            <person name="Okada T."/>
            <person name="Watanabe K."/>
        </authorList>
    </citation>
    <scope>NUCLEOTIDE SEQUENCE [LARGE SCALE GENOMIC DNA]</scope>
</reference>
<dbReference type="PANTHER" id="PTHR48475">
    <property type="entry name" value="RIBONUCLEASE H"/>
    <property type="match status" value="1"/>
</dbReference>
<dbReference type="Gene3D" id="3.30.420.10">
    <property type="entry name" value="Ribonuclease H-like superfamily/Ribonuclease H"/>
    <property type="match status" value="1"/>
</dbReference>
<organism evidence="1 2">
    <name type="scientific">Lithospermum erythrorhizon</name>
    <name type="common">Purple gromwell</name>
    <name type="synonym">Lithospermum officinale var. erythrorhizon</name>
    <dbReference type="NCBI Taxonomy" id="34254"/>
    <lineage>
        <taxon>Eukaryota</taxon>
        <taxon>Viridiplantae</taxon>
        <taxon>Streptophyta</taxon>
        <taxon>Embryophyta</taxon>
        <taxon>Tracheophyta</taxon>
        <taxon>Spermatophyta</taxon>
        <taxon>Magnoliopsida</taxon>
        <taxon>eudicotyledons</taxon>
        <taxon>Gunneridae</taxon>
        <taxon>Pentapetalae</taxon>
        <taxon>asterids</taxon>
        <taxon>lamiids</taxon>
        <taxon>Boraginales</taxon>
        <taxon>Boraginaceae</taxon>
        <taxon>Boraginoideae</taxon>
        <taxon>Lithospermeae</taxon>
        <taxon>Lithospermum</taxon>
    </lineage>
</organism>
<evidence type="ECO:0008006" key="3">
    <source>
        <dbReference type="Google" id="ProtNLM"/>
    </source>
</evidence>
<comment type="caution">
    <text evidence="1">The sequence shown here is derived from an EMBL/GenBank/DDBJ whole genome shotgun (WGS) entry which is preliminary data.</text>
</comment>